<organism evidence="1 2">
    <name type="scientific">Saguinus oedipus</name>
    <name type="common">Cotton-top tamarin</name>
    <name type="synonym">Oedipomidas oedipus</name>
    <dbReference type="NCBI Taxonomy" id="9490"/>
    <lineage>
        <taxon>Eukaryota</taxon>
        <taxon>Metazoa</taxon>
        <taxon>Chordata</taxon>
        <taxon>Craniata</taxon>
        <taxon>Vertebrata</taxon>
        <taxon>Euteleostomi</taxon>
        <taxon>Mammalia</taxon>
        <taxon>Eutheria</taxon>
        <taxon>Euarchontoglires</taxon>
        <taxon>Primates</taxon>
        <taxon>Haplorrhini</taxon>
        <taxon>Platyrrhini</taxon>
        <taxon>Cebidae</taxon>
        <taxon>Callitrichinae</taxon>
        <taxon>Saguinus</taxon>
    </lineage>
</organism>
<proteinExistence type="predicted"/>
<accession>A0ABQ9VXX5</accession>
<comment type="caution">
    <text evidence="1">The sequence shown here is derived from an EMBL/GenBank/DDBJ whole genome shotgun (WGS) entry which is preliminary data.</text>
</comment>
<name>A0ABQ9VXX5_SAGOE</name>
<dbReference type="Proteomes" id="UP001266305">
    <property type="component" value="Unassembled WGS sequence"/>
</dbReference>
<reference evidence="1 2" key="1">
    <citation type="submission" date="2023-05" db="EMBL/GenBank/DDBJ databases">
        <title>B98-5 Cell Line De Novo Hybrid Assembly: An Optical Mapping Approach.</title>
        <authorList>
            <person name="Kananen K."/>
            <person name="Auerbach J.A."/>
            <person name="Kautto E."/>
            <person name="Blachly J.S."/>
        </authorList>
    </citation>
    <scope>NUCLEOTIDE SEQUENCE [LARGE SCALE GENOMIC DNA]</scope>
    <source>
        <strain evidence="1">B95-8</strain>
        <tissue evidence="1">Cell line</tissue>
    </source>
</reference>
<evidence type="ECO:0000313" key="2">
    <source>
        <dbReference type="Proteomes" id="UP001266305"/>
    </source>
</evidence>
<gene>
    <name evidence="1" type="ORF">P7K49_008251</name>
</gene>
<keyword evidence="2" id="KW-1185">Reference proteome</keyword>
<sequence length="81" mass="9166">MSGLGRFAWANHKDRELAGLVIGFEAAPDAVDTRRLWACPSGEQPSSRGGCLGRTWATLGEDRKRAKEVKEFFEEQRRESW</sequence>
<evidence type="ECO:0000313" key="1">
    <source>
        <dbReference type="EMBL" id="KAK2113985.1"/>
    </source>
</evidence>
<dbReference type="EMBL" id="JASSZA010000004">
    <property type="protein sequence ID" value="KAK2113985.1"/>
    <property type="molecule type" value="Genomic_DNA"/>
</dbReference>
<protein>
    <submittedName>
        <fullName evidence="1">Uncharacterized protein</fullName>
    </submittedName>
</protein>